<dbReference type="GO" id="GO:0005509">
    <property type="term" value="F:calcium ion binding"/>
    <property type="evidence" value="ECO:0007669"/>
    <property type="project" value="InterPro"/>
</dbReference>
<dbReference type="Pfam" id="PF12763">
    <property type="entry name" value="EH"/>
    <property type="match status" value="1"/>
</dbReference>
<name>A0A8S4A0U2_9EUPU</name>
<dbReference type="GO" id="GO:0150007">
    <property type="term" value="P:clathrin-dependent synaptic vesicle endocytosis"/>
    <property type="evidence" value="ECO:0007669"/>
    <property type="project" value="TreeGrafter"/>
</dbReference>
<accession>A0A8S4A0U2</accession>
<evidence type="ECO:0000313" key="6">
    <source>
        <dbReference type="Proteomes" id="UP000678393"/>
    </source>
</evidence>
<dbReference type="InterPro" id="IPR011992">
    <property type="entry name" value="EF-hand-dom_pair"/>
</dbReference>
<feature type="non-terminal residue" evidence="5">
    <location>
        <position position="1"/>
    </location>
</feature>
<evidence type="ECO:0000259" key="4">
    <source>
        <dbReference type="PROSITE" id="PS50222"/>
    </source>
</evidence>
<feature type="region of interest" description="Disordered" evidence="2">
    <location>
        <begin position="137"/>
        <end position="197"/>
    </location>
</feature>
<feature type="domain" description="EF-hand" evidence="4">
    <location>
        <begin position="43"/>
        <end position="78"/>
    </location>
</feature>
<dbReference type="Proteomes" id="UP000678393">
    <property type="component" value="Unassembled WGS sequence"/>
</dbReference>
<dbReference type="InterPro" id="IPR018247">
    <property type="entry name" value="EF_Hand_1_Ca_BS"/>
</dbReference>
<dbReference type="PANTHER" id="PTHR11216">
    <property type="entry name" value="EH DOMAIN"/>
    <property type="match status" value="1"/>
</dbReference>
<feature type="domain" description="EH" evidence="3">
    <location>
        <begin position="10"/>
        <end position="99"/>
    </location>
</feature>
<dbReference type="GO" id="GO:0005737">
    <property type="term" value="C:cytoplasm"/>
    <property type="evidence" value="ECO:0007669"/>
    <property type="project" value="TreeGrafter"/>
</dbReference>
<dbReference type="EMBL" id="CAJHNH020008334">
    <property type="protein sequence ID" value="CAG5135473.1"/>
    <property type="molecule type" value="Genomic_DNA"/>
</dbReference>
<dbReference type="InterPro" id="IPR002048">
    <property type="entry name" value="EF_hand_dom"/>
</dbReference>
<dbReference type="GO" id="GO:0097708">
    <property type="term" value="C:intracellular vesicle"/>
    <property type="evidence" value="ECO:0007669"/>
    <property type="project" value="TreeGrafter"/>
</dbReference>
<reference evidence="5" key="1">
    <citation type="submission" date="2021-04" db="EMBL/GenBank/DDBJ databases">
        <authorList>
            <consortium name="Molecular Ecology Group"/>
        </authorList>
    </citation>
    <scope>NUCLEOTIDE SEQUENCE</scope>
</reference>
<dbReference type="SUPFAM" id="SSF47473">
    <property type="entry name" value="EF-hand"/>
    <property type="match status" value="1"/>
</dbReference>
<dbReference type="PROSITE" id="PS50031">
    <property type="entry name" value="EH"/>
    <property type="match status" value="1"/>
</dbReference>
<dbReference type="Gene3D" id="1.10.238.10">
    <property type="entry name" value="EF-hand"/>
    <property type="match status" value="1"/>
</dbReference>
<evidence type="ECO:0000256" key="2">
    <source>
        <dbReference type="SAM" id="MobiDB-lite"/>
    </source>
</evidence>
<evidence type="ECO:0000313" key="5">
    <source>
        <dbReference type="EMBL" id="CAG5135473.1"/>
    </source>
</evidence>
<feature type="compositionally biased region" description="Basic and acidic residues" evidence="2">
    <location>
        <begin position="150"/>
        <end position="197"/>
    </location>
</feature>
<dbReference type="GO" id="GO:0060090">
    <property type="term" value="F:molecular adaptor activity"/>
    <property type="evidence" value="ECO:0007669"/>
    <property type="project" value="TreeGrafter"/>
</dbReference>
<dbReference type="GO" id="GO:0042734">
    <property type="term" value="C:presynaptic membrane"/>
    <property type="evidence" value="ECO:0007669"/>
    <property type="project" value="TreeGrafter"/>
</dbReference>
<comment type="caution">
    <text evidence="5">The sequence shown here is derived from an EMBL/GenBank/DDBJ whole genome shotgun (WGS) entry which is preliminary data.</text>
</comment>
<evidence type="ECO:0000256" key="1">
    <source>
        <dbReference type="ARBA" id="ARBA00022837"/>
    </source>
</evidence>
<dbReference type="AlphaFoldDB" id="A0A8S4A0U2"/>
<keyword evidence="1" id="KW-0106">Calcium</keyword>
<dbReference type="CDD" id="cd00052">
    <property type="entry name" value="EH"/>
    <property type="match status" value="1"/>
</dbReference>
<organism evidence="5 6">
    <name type="scientific">Candidula unifasciata</name>
    <dbReference type="NCBI Taxonomy" id="100452"/>
    <lineage>
        <taxon>Eukaryota</taxon>
        <taxon>Metazoa</taxon>
        <taxon>Spiralia</taxon>
        <taxon>Lophotrochozoa</taxon>
        <taxon>Mollusca</taxon>
        <taxon>Gastropoda</taxon>
        <taxon>Heterobranchia</taxon>
        <taxon>Euthyneura</taxon>
        <taxon>Panpulmonata</taxon>
        <taxon>Eupulmonata</taxon>
        <taxon>Stylommatophora</taxon>
        <taxon>Helicina</taxon>
        <taxon>Helicoidea</taxon>
        <taxon>Geomitridae</taxon>
        <taxon>Candidula</taxon>
    </lineage>
</organism>
<dbReference type="OrthoDB" id="2015333at2759"/>
<evidence type="ECO:0000259" key="3">
    <source>
        <dbReference type="PROSITE" id="PS50031"/>
    </source>
</evidence>
<sequence length="197" mass="21905">GSVWAIPPAARMKHAQSFNICDKNKKGYLLGVEARAILMQSGLPQPVLAQIWSLSDIDRDGKLTCDEFCIAMHLTELARMGQVLPPALPPELMPMRSAPGSIISNPLSAVVPGVQKDAFGDLLGSVGMPLPVAAVPPSQPVVEDDDQVSFEDKRKENFDKGQAELERRRAILREQQQKEENERLEKERQEAEKRERQ</sequence>
<proteinExistence type="predicted"/>
<keyword evidence="6" id="KW-1185">Reference proteome</keyword>
<dbReference type="InterPro" id="IPR000261">
    <property type="entry name" value="EH_dom"/>
</dbReference>
<gene>
    <name evidence="5" type="ORF">CUNI_LOCUS21031</name>
</gene>
<dbReference type="PANTHER" id="PTHR11216:SF170">
    <property type="entry name" value="DYNAMIN ASSOCIATED PROTEIN 160, ISOFORM D"/>
    <property type="match status" value="1"/>
</dbReference>
<dbReference type="PROSITE" id="PS00018">
    <property type="entry name" value="EF_HAND_1"/>
    <property type="match status" value="1"/>
</dbReference>
<feature type="non-terminal residue" evidence="5">
    <location>
        <position position="197"/>
    </location>
</feature>
<dbReference type="PROSITE" id="PS50222">
    <property type="entry name" value="EF_HAND_2"/>
    <property type="match status" value="1"/>
</dbReference>
<protein>
    <submittedName>
        <fullName evidence="5">Uncharacterized protein</fullName>
    </submittedName>
</protein>
<dbReference type="SMART" id="SM00027">
    <property type="entry name" value="EH"/>
    <property type="match status" value="1"/>
</dbReference>